<evidence type="ECO:0000313" key="2">
    <source>
        <dbReference type="Proteomes" id="UP001321473"/>
    </source>
</evidence>
<proteinExistence type="predicted"/>
<sequence>MHLNACRYDALYELVDYDEQAEDFVHRPFENTILVPLGLLAIPLYSCDATDAVNIGGLGGAFARYLVKGFRLASNVSDNCTELPLQVHEHRQ</sequence>
<reference evidence="1 2" key="1">
    <citation type="journal article" date="2023" name="Arcadia Sci">
        <title>De novo assembly of a long-read Amblyomma americanum tick genome.</title>
        <authorList>
            <person name="Chou S."/>
            <person name="Poskanzer K.E."/>
            <person name="Rollins M."/>
            <person name="Thuy-Boun P.S."/>
        </authorList>
    </citation>
    <scope>NUCLEOTIDE SEQUENCE [LARGE SCALE GENOMIC DNA]</scope>
    <source>
        <strain evidence="1">F_SG_1</strain>
        <tissue evidence="1">Salivary glands</tissue>
    </source>
</reference>
<dbReference type="InterPro" id="IPR024079">
    <property type="entry name" value="MetalloPept_cat_dom_sf"/>
</dbReference>
<protein>
    <submittedName>
        <fullName evidence="1">Uncharacterized protein</fullName>
    </submittedName>
</protein>
<dbReference type="EMBL" id="JARKHS020003667">
    <property type="protein sequence ID" value="KAK8785322.1"/>
    <property type="molecule type" value="Genomic_DNA"/>
</dbReference>
<dbReference type="Proteomes" id="UP001321473">
    <property type="component" value="Unassembled WGS sequence"/>
</dbReference>
<dbReference type="GO" id="GO:0008237">
    <property type="term" value="F:metallopeptidase activity"/>
    <property type="evidence" value="ECO:0007669"/>
    <property type="project" value="InterPro"/>
</dbReference>
<comment type="caution">
    <text evidence="1">The sequence shown here is derived from an EMBL/GenBank/DDBJ whole genome shotgun (WGS) entry which is preliminary data.</text>
</comment>
<accession>A0AAQ4FF90</accession>
<keyword evidence="2" id="KW-1185">Reference proteome</keyword>
<gene>
    <name evidence="1" type="ORF">V5799_008313</name>
</gene>
<organism evidence="1 2">
    <name type="scientific">Amblyomma americanum</name>
    <name type="common">Lone star tick</name>
    <dbReference type="NCBI Taxonomy" id="6943"/>
    <lineage>
        <taxon>Eukaryota</taxon>
        <taxon>Metazoa</taxon>
        <taxon>Ecdysozoa</taxon>
        <taxon>Arthropoda</taxon>
        <taxon>Chelicerata</taxon>
        <taxon>Arachnida</taxon>
        <taxon>Acari</taxon>
        <taxon>Parasitiformes</taxon>
        <taxon>Ixodida</taxon>
        <taxon>Ixodoidea</taxon>
        <taxon>Ixodidae</taxon>
        <taxon>Amblyomminae</taxon>
        <taxon>Amblyomma</taxon>
    </lineage>
</organism>
<dbReference type="Gene3D" id="3.40.390.10">
    <property type="entry name" value="Collagenase (Catalytic Domain)"/>
    <property type="match status" value="1"/>
</dbReference>
<name>A0AAQ4FF90_AMBAM</name>
<dbReference type="SUPFAM" id="SSF55486">
    <property type="entry name" value="Metalloproteases ('zincins'), catalytic domain"/>
    <property type="match status" value="1"/>
</dbReference>
<evidence type="ECO:0000313" key="1">
    <source>
        <dbReference type="EMBL" id="KAK8785322.1"/>
    </source>
</evidence>
<dbReference type="AlphaFoldDB" id="A0AAQ4FF90"/>